<sequence>MNTQQLDYFIAVAREKNFTKAAKQCFISQTAISLQIKALEKNLGVQLLERDKHHVELTPAGKIYLKEAEEIISKLSEARRLANIASSGIAGTLTVGFIRGYEQSNISTVLRNFHENNPNIAIHFLRSNMSTLYEQLENQECDIAYSLLPYYGKTPEDMNTFFLEKMPLYLTIYPGHPLENRQNCEYRDLSGEEFIIMQPEGRPQEETEEVLLCHDRGGFIPNIIRWEREIQTILMSVSIGLGVATVPQYAVQYYKDAPNLRFVPLVKSDGTPETLDFGICWKKEMDNPLISTYLDWIGVDFR</sequence>
<evidence type="ECO:0000259" key="5">
    <source>
        <dbReference type="PROSITE" id="PS50931"/>
    </source>
</evidence>
<dbReference type="GO" id="GO:0003677">
    <property type="term" value="F:DNA binding"/>
    <property type="evidence" value="ECO:0007669"/>
    <property type="project" value="UniProtKB-KW"/>
</dbReference>
<protein>
    <submittedName>
        <fullName evidence="6">LysR family transcriptional regulator</fullName>
    </submittedName>
</protein>
<dbReference type="PROSITE" id="PS50931">
    <property type="entry name" value="HTH_LYSR"/>
    <property type="match status" value="1"/>
</dbReference>
<dbReference type="PRINTS" id="PR00039">
    <property type="entry name" value="HTHLYSR"/>
</dbReference>
<dbReference type="InterPro" id="IPR005119">
    <property type="entry name" value="LysR_subst-bd"/>
</dbReference>
<dbReference type="EMBL" id="BHGK01000001">
    <property type="protein sequence ID" value="GCA67343.1"/>
    <property type="molecule type" value="Genomic_DNA"/>
</dbReference>
<keyword evidence="4" id="KW-0804">Transcription</keyword>
<keyword evidence="7" id="KW-1185">Reference proteome</keyword>
<keyword evidence="3" id="KW-0238">DNA-binding</keyword>
<evidence type="ECO:0000256" key="1">
    <source>
        <dbReference type="ARBA" id="ARBA00009437"/>
    </source>
</evidence>
<dbReference type="AlphaFoldDB" id="A0A391PCE5"/>
<dbReference type="SUPFAM" id="SSF46785">
    <property type="entry name" value="Winged helix' DNA-binding domain"/>
    <property type="match status" value="1"/>
</dbReference>
<feature type="domain" description="HTH lysR-type" evidence="5">
    <location>
        <begin position="1"/>
        <end position="58"/>
    </location>
</feature>
<reference evidence="7" key="1">
    <citation type="submission" date="2018-09" db="EMBL/GenBank/DDBJ databases">
        <title>Draft Genome Sequence of Mediterraneibacter sp. KCTC 15684.</title>
        <authorList>
            <person name="Kim J.S."/>
            <person name="Han K.I."/>
            <person name="Suh M.K."/>
            <person name="Lee K.C."/>
            <person name="Eom M.K."/>
            <person name="Lee J.H."/>
            <person name="Park S.H."/>
            <person name="Kang S.W."/>
            <person name="Park J.E."/>
            <person name="Oh B.S."/>
            <person name="Yu S.Y."/>
            <person name="Choi S.H."/>
            <person name="Lee D.H."/>
            <person name="Yoon H."/>
            <person name="Kim B."/>
            <person name="Yang S.J."/>
            <person name="Lee J.S."/>
        </authorList>
    </citation>
    <scope>NUCLEOTIDE SEQUENCE [LARGE SCALE GENOMIC DNA]</scope>
    <source>
        <strain evidence="7">KCTC 15684</strain>
    </source>
</reference>
<comment type="similarity">
    <text evidence="1">Belongs to the LysR transcriptional regulatory family.</text>
</comment>
<proteinExistence type="inferred from homology"/>
<dbReference type="CDD" id="cd05466">
    <property type="entry name" value="PBP2_LTTR_substrate"/>
    <property type="match status" value="1"/>
</dbReference>
<gene>
    <name evidence="6" type="ORF">KGMB01110_17790</name>
</gene>
<accession>A0A391PCE5</accession>
<dbReference type="InterPro" id="IPR000847">
    <property type="entry name" value="LysR_HTH_N"/>
</dbReference>
<dbReference type="PANTHER" id="PTHR30346">
    <property type="entry name" value="TRANSCRIPTIONAL DUAL REGULATOR HCAR-RELATED"/>
    <property type="match status" value="1"/>
</dbReference>
<evidence type="ECO:0000313" key="7">
    <source>
        <dbReference type="Proteomes" id="UP000265643"/>
    </source>
</evidence>
<dbReference type="Gene3D" id="3.40.190.10">
    <property type="entry name" value="Periplasmic binding protein-like II"/>
    <property type="match status" value="2"/>
</dbReference>
<dbReference type="Pfam" id="PF00126">
    <property type="entry name" value="HTH_1"/>
    <property type="match status" value="1"/>
</dbReference>
<organism evidence="6 7">
    <name type="scientific">Mediterraneibacter butyricigenes</name>
    <dbReference type="NCBI Taxonomy" id="2316025"/>
    <lineage>
        <taxon>Bacteria</taxon>
        <taxon>Bacillati</taxon>
        <taxon>Bacillota</taxon>
        <taxon>Clostridia</taxon>
        <taxon>Lachnospirales</taxon>
        <taxon>Lachnospiraceae</taxon>
        <taxon>Mediterraneibacter</taxon>
    </lineage>
</organism>
<evidence type="ECO:0000313" key="6">
    <source>
        <dbReference type="EMBL" id="GCA67343.1"/>
    </source>
</evidence>
<comment type="caution">
    <text evidence="6">The sequence shown here is derived from an EMBL/GenBank/DDBJ whole genome shotgun (WGS) entry which is preliminary data.</text>
</comment>
<dbReference type="FunFam" id="1.10.10.10:FF:000001">
    <property type="entry name" value="LysR family transcriptional regulator"/>
    <property type="match status" value="1"/>
</dbReference>
<dbReference type="Gene3D" id="1.10.10.10">
    <property type="entry name" value="Winged helix-like DNA-binding domain superfamily/Winged helix DNA-binding domain"/>
    <property type="match status" value="1"/>
</dbReference>
<dbReference type="GO" id="GO:0032993">
    <property type="term" value="C:protein-DNA complex"/>
    <property type="evidence" value="ECO:0007669"/>
    <property type="project" value="TreeGrafter"/>
</dbReference>
<evidence type="ECO:0000256" key="3">
    <source>
        <dbReference type="ARBA" id="ARBA00023125"/>
    </source>
</evidence>
<dbReference type="Pfam" id="PF03466">
    <property type="entry name" value="LysR_substrate"/>
    <property type="match status" value="1"/>
</dbReference>
<dbReference type="PANTHER" id="PTHR30346:SF0">
    <property type="entry name" value="HCA OPERON TRANSCRIPTIONAL ACTIVATOR HCAR"/>
    <property type="match status" value="1"/>
</dbReference>
<dbReference type="Proteomes" id="UP000265643">
    <property type="component" value="Unassembled WGS sequence"/>
</dbReference>
<dbReference type="GO" id="GO:0003700">
    <property type="term" value="F:DNA-binding transcription factor activity"/>
    <property type="evidence" value="ECO:0007669"/>
    <property type="project" value="InterPro"/>
</dbReference>
<name>A0A391PCE5_9FIRM</name>
<keyword evidence="2" id="KW-0805">Transcription regulation</keyword>
<dbReference type="SUPFAM" id="SSF53850">
    <property type="entry name" value="Periplasmic binding protein-like II"/>
    <property type="match status" value="1"/>
</dbReference>
<evidence type="ECO:0000256" key="2">
    <source>
        <dbReference type="ARBA" id="ARBA00023015"/>
    </source>
</evidence>
<evidence type="ECO:0000256" key="4">
    <source>
        <dbReference type="ARBA" id="ARBA00023163"/>
    </source>
</evidence>
<dbReference type="InterPro" id="IPR036390">
    <property type="entry name" value="WH_DNA-bd_sf"/>
</dbReference>
<dbReference type="RefSeq" id="WP_119298095.1">
    <property type="nucleotide sequence ID" value="NZ_BHGK01000001.1"/>
</dbReference>
<dbReference type="InterPro" id="IPR036388">
    <property type="entry name" value="WH-like_DNA-bd_sf"/>
</dbReference>